<reference evidence="4" key="1">
    <citation type="submission" date="2023-07" db="EMBL/GenBank/DDBJ databases">
        <title>Chromosome-level genome assembly of Artemia franciscana.</title>
        <authorList>
            <person name="Jo E."/>
        </authorList>
    </citation>
    <scope>NUCLEOTIDE SEQUENCE</scope>
    <source>
        <tissue evidence="4">Whole body</tissue>
    </source>
</reference>
<feature type="signal peptide" evidence="3">
    <location>
        <begin position="1"/>
        <end position="19"/>
    </location>
</feature>
<organism evidence="4 5">
    <name type="scientific">Artemia franciscana</name>
    <name type="common">Brine shrimp</name>
    <name type="synonym">Artemia sanfranciscana</name>
    <dbReference type="NCBI Taxonomy" id="6661"/>
    <lineage>
        <taxon>Eukaryota</taxon>
        <taxon>Metazoa</taxon>
        <taxon>Ecdysozoa</taxon>
        <taxon>Arthropoda</taxon>
        <taxon>Crustacea</taxon>
        <taxon>Branchiopoda</taxon>
        <taxon>Anostraca</taxon>
        <taxon>Artemiidae</taxon>
        <taxon>Artemia</taxon>
    </lineage>
</organism>
<dbReference type="AlphaFoldDB" id="A0AA88I4J2"/>
<keyword evidence="5" id="KW-1185">Reference proteome</keyword>
<feature type="chain" id="PRO_5041741677" evidence="3">
    <location>
        <begin position="20"/>
        <end position="200"/>
    </location>
</feature>
<dbReference type="EMBL" id="JAVRJZ010000012">
    <property type="protein sequence ID" value="KAK2715247.1"/>
    <property type="molecule type" value="Genomic_DNA"/>
</dbReference>
<feature type="compositionally biased region" description="Basic and acidic residues" evidence="1">
    <location>
        <begin position="97"/>
        <end position="112"/>
    </location>
</feature>
<feature type="transmembrane region" description="Helical" evidence="2">
    <location>
        <begin position="175"/>
        <end position="195"/>
    </location>
</feature>
<keyword evidence="2" id="KW-0472">Membrane</keyword>
<feature type="region of interest" description="Disordered" evidence="1">
    <location>
        <begin position="39"/>
        <end position="60"/>
    </location>
</feature>
<keyword evidence="3" id="KW-0732">Signal</keyword>
<evidence type="ECO:0000256" key="3">
    <source>
        <dbReference type="SAM" id="SignalP"/>
    </source>
</evidence>
<evidence type="ECO:0000313" key="4">
    <source>
        <dbReference type="EMBL" id="KAK2715247.1"/>
    </source>
</evidence>
<evidence type="ECO:0000256" key="1">
    <source>
        <dbReference type="SAM" id="MobiDB-lite"/>
    </source>
</evidence>
<proteinExistence type="predicted"/>
<sequence length="200" mass="23093">MNCAKIIIIFCLVFFRCSEMRLKTIRVTDKTTPGIDKLEIENHMRQPNHDGHDNIDSNEKKDEGIEDENVMRQADNAGTTTAGTNHPHFEASVIKQTDQKQDENNDSYKKDEDIEDTNQIKQSDHDGDETKDSNGKDEGVEDENHMRKLDHERDKNDNTTKKVEDIKYEKIMDHLFANNVYIGFIVFILGSQMSFSRISL</sequence>
<feature type="compositionally biased region" description="Basic and acidic residues" evidence="1">
    <location>
        <begin position="122"/>
        <end position="158"/>
    </location>
</feature>
<name>A0AA88I4J2_ARTSF</name>
<protein>
    <submittedName>
        <fullName evidence="4">Uncharacterized protein</fullName>
    </submittedName>
</protein>
<dbReference type="Proteomes" id="UP001187531">
    <property type="component" value="Unassembled WGS sequence"/>
</dbReference>
<keyword evidence="2" id="KW-1133">Transmembrane helix</keyword>
<comment type="caution">
    <text evidence="4">The sequence shown here is derived from an EMBL/GenBank/DDBJ whole genome shotgun (WGS) entry which is preliminary data.</text>
</comment>
<accession>A0AA88I4J2</accession>
<evidence type="ECO:0000313" key="5">
    <source>
        <dbReference type="Proteomes" id="UP001187531"/>
    </source>
</evidence>
<keyword evidence="2" id="KW-0812">Transmembrane</keyword>
<feature type="non-terminal residue" evidence="4">
    <location>
        <position position="200"/>
    </location>
</feature>
<gene>
    <name evidence="4" type="ORF">QYM36_010035</name>
</gene>
<evidence type="ECO:0000256" key="2">
    <source>
        <dbReference type="SAM" id="Phobius"/>
    </source>
</evidence>
<feature type="region of interest" description="Disordered" evidence="1">
    <location>
        <begin position="77"/>
        <end position="158"/>
    </location>
</feature>